<comment type="caution">
    <text evidence="1">The sequence shown here is derived from an EMBL/GenBank/DDBJ whole genome shotgun (WGS) entry which is preliminary data.</text>
</comment>
<proteinExistence type="predicted"/>
<reference evidence="1" key="1">
    <citation type="submission" date="2020-06" db="EMBL/GenBank/DDBJ databases">
        <authorList>
            <consortium name="Plant Systems Biology data submission"/>
        </authorList>
    </citation>
    <scope>NUCLEOTIDE SEQUENCE</scope>
    <source>
        <strain evidence="1">D6</strain>
    </source>
</reference>
<sequence>MCVGLSKDGSNFEVTFESTGDWGLITTEFWMGDNVHGVPFDEEGSLDLESFPYYWCNSTGETTHSTHIDFKWAYLCEEKDEFSLAVVAQVTVGKMSEDGLAIDGTEIVSFASEYEIDLQDDTFGWFDIPVTCACEPKKCPYDMEPEITKAECHNIMGQDSMPIGSMCVGMSRDGSSLEVAFESIGDWGLITTEFWVGDNVTSVPFDDDGALDMEGFPFYWCNSTGETSYSTHVDFKWDYLCEDEGVFSLAVVAQVTVGKIAEDGLAVEGTEIVSFVSEYEIDLMDDSFGWFDVPVTCACKKPVCVEGEPKVAKEECHNVLAGDNTPVGSMCVGLSKDGSNFEVTFESTGDWGLITTEFWMGDNVHGVPFDEEGSLDLESFPYYWCNSTGETSHSTHVDFKWAYLCEEKDEFSLAVVAQVTVGKMSEDGLAIDGTEIVSFASEYEIDIQDDTFGWFDIPPSDMCL</sequence>
<protein>
    <submittedName>
        <fullName evidence="1">Uncharacterized protein</fullName>
    </submittedName>
</protein>
<organism evidence="1 2">
    <name type="scientific">Seminavis robusta</name>
    <dbReference type="NCBI Taxonomy" id="568900"/>
    <lineage>
        <taxon>Eukaryota</taxon>
        <taxon>Sar</taxon>
        <taxon>Stramenopiles</taxon>
        <taxon>Ochrophyta</taxon>
        <taxon>Bacillariophyta</taxon>
        <taxon>Bacillariophyceae</taxon>
        <taxon>Bacillariophycidae</taxon>
        <taxon>Naviculales</taxon>
        <taxon>Naviculaceae</taxon>
        <taxon>Seminavis</taxon>
    </lineage>
</organism>
<dbReference type="Proteomes" id="UP001153069">
    <property type="component" value="Unassembled WGS sequence"/>
</dbReference>
<gene>
    <name evidence="1" type="ORF">SEMRO_115_G056730.1</name>
</gene>
<accession>A0A9N8DJG2</accession>
<dbReference type="AlphaFoldDB" id="A0A9N8DJG2"/>
<name>A0A9N8DJG2_9STRA</name>
<dbReference type="EMBL" id="CAICTM010000114">
    <property type="protein sequence ID" value="CAB9501680.1"/>
    <property type="molecule type" value="Genomic_DNA"/>
</dbReference>
<evidence type="ECO:0000313" key="1">
    <source>
        <dbReference type="EMBL" id="CAB9501680.1"/>
    </source>
</evidence>
<evidence type="ECO:0000313" key="2">
    <source>
        <dbReference type="Proteomes" id="UP001153069"/>
    </source>
</evidence>
<keyword evidence="2" id="KW-1185">Reference proteome</keyword>